<keyword evidence="2" id="KW-0472">Membrane</keyword>
<evidence type="ECO:0000256" key="1">
    <source>
        <dbReference type="SAM" id="MobiDB-lite"/>
    </source>
</evidence>
<name>A0A558B2X0_9PSEU</name>
<dbReference type="AlphaFoldDB" id="A0A558B2X0"/>
<feature type="region of interest" description="Disordered" evidence="1">
    <location>
        <begin position="1"/>
        <end position="23"/>
    </location>
</feature>
<reference evidence="3 4" key="2">
    <citation type="submission" date="2019-08" db="EMBL/GenBank/DDBJ databases">
        <title>Amycolatopsis acidicola sp. nov., isolated from peat swamp forest soil.</title>
        <authorList>
            <person name="Srisuk N."/>
        </authorList>
    </citation>
    <scope>NUCLEOTIDE SEQUENCE [LARGE SCALE GENOMIC DNA]</scope>
    <source>
        <strain evidence="3 4">TBRC 6029</strain>
    </source>
</reference>
<accession>A0A558B2X0</accession>
<keyword evidence="2" id="KW-0812">Transmembrane</keyword>
<dbReference type="EMBL" id="VJWX01000403">
    <property type="protein sequence ID" value="TVT30861.1"/>
    <property type="molecule type" value="Genomic_DNA"/>
</dbReference>
<comment type="caution">
    <text evidence="3">The sequence shown here is derived from an EMBL/GenBank/DDBJ whole genome shotgun (WGS) entry which is preliminary data.</text>
</comment>
<feature type="transmembrane region" description="Helical" evidence="2">
    <location>
        <begin position="35"/>
        <end position="54"/>
    </location>
</feature>
<feature type="non-terminal residue" evidence="3">
    <location>
        <position position="78"/>
    </location>
</feature>
<keyword evidence="4" id="KW-1185">Reference proteome</keyword>
<sequence length="78" mass="7896">MSDTPLTAPPTSRWGHSQGGAPAGRDVVERLRSRLLRIALISVIAAAVLGVAGVLAIAFAGSWATFSAVAVVVGCVLI</sequence>
<gene>
    <name evidence="3" type="ORF">FNH05_28795</name>
</gene>
<reference evidence="3 4" key="1">
    <citation type="submission" date="2019-07" db="EMBL/GenBank/DDBJ databases">
        <authorList>
            <person name="Duangmal K."/>
            <person name="Teo W.F.A."/>
        </authorList>
    </citation>
    <scope>NUCLEOTIDE SEQUENCE [LARGE SCALE GENOMIC DNA]</scope>
    <source>
        <strain evidence="3 4">TBRC 6029</strain>
    </source>
</reference>
<evidence type="ECO:0000256" key="2">
    <source>
        <dbReference type="SAM" id="Phobius"/>
    </source>
</evidence>
<organism evidence="3 4">
    <name type="scientific">Amycolatopsis rhizosphaerae</name>
    <dbReference type="NCBI Taxonomy" id="2053003"/>
    <lineage>
        <taxon>Bacteria</taxon>
        <taxon>Bacillati</taxon>
        <taxon>Actinomycetota</taxon>
        <taxon>Actinomycetes</taxon>
        <taxon>Pseudonocardiales</taxon>
        <taxon>Pseudonocardiaceae</taxon>
        <taxon>Amycolatopsis</taxon>
    </lineage>
</organism>
<evidence type="ECO:0000313" key="4">
    <source>
        <dbReference type="Proteomes" id="UP000320011"/>
    </source>
</evidence>
<protein>
    <submittedName>
        <fullName evidence="3">Uncharacterized protein</fullName>
    </submittedName>
</protein>
<evidence type="ECO:0000313" key="3">
    <source>
        <dbReference type="EMBL" id="TVT30861.1"/>
    </source>
</evidence>
<dbReference type="RefSeq" id="WP_144591989.1">
    <property type="nucleotide sequence ID" value="NZ_VJWX01000403.1"/>
</dbReference>
<keyword evidence="2" id="KW-1133">Transmembrane helix</keyword>
<proteinExistence type="predicted"/>
<dbReference type="Proteomes" id="UP000320011">
    <property type="component" value="Unassembled WGS sequence"/>
</dbReference>